<dbReference type="PANTHER" id="PTHR42781">
    <property type="entry name" value="SPERMIDINE/PUTRESCINE IMPORT ATP-BINDING PROTEIN POTA"/>
    <property type="match status" value="1"/>
</dbReference>
<keyword evidence="3 5" id="KW-0067">ATP-binding</keyword>
<dbReference type="GO" id="GO:0016887">
    <property type="term" value="F:ATP hydrolysis activity"/>
    <property type="evidence" value="ECO:0007669"/>
    <property type="project" value="InterPro"/>
</dbReference>
<dbReference type="PANTHER" id="PTHR42781:SF4">
    <property type="entry name" value="SPERMIDINE_PUTRESCINE IMPORT ATP-BINDING PROTEIN POTA"/>
    <property type="match status" value="1"/>
</dbReference>
<dbReference type="Pfam" id="PF00005">
    <property type="entry name" value="ABC_tran"/>
    <property type="match status" value="1"/>
</dbReference>
<reference evidence="5" key="1">
    <citation type="submission" date="2018-10" db="EMBL/GenBank/DDBJ databases">
        <title>Acidithiobacillus sulfuriphilus sp. nov.: an extremely acidophilic sulfur-oxidizing chemolithotroph isolated from a neutral pH environment.</title>
        <authorList>
            <person name="Falagan C."/>
            <person name="Moya-Beltran A."/>
            <person name="Quatrini R."/>
            <person name="Johnson D.B."/>
        </authorList>
    </citation>
    <scope>NUCLEOTIDE SEQUENCE [LARGE SCALE GENOMIC DNA]</scope>
    <source>
        <strain evidence="5">CJ-2</strain>
    </source>
</reference>
<dbReference type="OrthoDB" id="5290064at2"/>
<dbReference type="RefSeq" id="WP_123105926.1">
    <property type="nucleotide sequence ID" value="NZ_CP127527.1"/>
</dbReference>
<evidence type="ECO:0000256" key="3">
    <source>
        <dbReference type="ARBA" id="ARBA00022840"/>
    </source>
</evidence>
<evidence type="ECO:0000256" key="2">
    <source>
        <dbReference type="ARBA" id="ARBA00022741"/>
    </source>
</evidence>
<dbReference type="InterPro" id="IPR027417">
    <property type="entry name" value="P-loop_NTPase"/>
</dbReference>
<dbReference type="GO" id="GO:0005524">
    <property type="term" value="F:ATP binding"/>
    <property type="evidence" value="ECO:0007669"/>
    <property type="project" value="UniProtKB-KW"/>
</dbReference>
<dbReference type="InterPro" id="IPR013611">
    <property type="entry name" value="Transp-assoc_OB_typ2"/>
</dbReference>
<dbReference type="PROSITE" id="PS50893">
    <property type="entry name" value="ABC_TRANSPORTER_2"/>
    <property type="match status" value="1"/>
</dbReference>
<dbReference type="InterPro" id="IPR050093">
    <property type="entry name" value="ABC_SmlMolc_Importer"/>
</dbReference>
<dbReference type="InterPro" id="IPR008995">
    <property type="entry name" value="Mo/tungstate-bd_C_term_dom"/>
</dbReference>
<dbReference type="SUPFAM" id="SSF52540">
    <property type="entry name" value="P-loop containing nucleoside triphosphate hydrolases"/>
    <property type="match status" value="1"/>
</dbReference>
<dbReference type="SMART" id="SM00382">
    <property type="entry name" value="AAA"/>
    <property type="match status" value="1"/>
</dbReference>
<feature type="domain" description="ABC transporter" evidence="4">
    <location>
        <begin position="32"/>
        <end position="263"/>
    </location>
</feature>
<organism evidence="5">
    <name type="scientific">Acidithiobacillus sulfuriphilus</name>
    <dbReference type="NCBI Taxonomy" id="1867749"/>
    <lineage>
        <taxon>Bacteria</taxon>
        <taxon>Pseudomonadati</taxon>
        <taxon>Pseudomonadota</taxon>
        <taxon>Acidithiobacillia</taxon>
        <taxon>Acidithiobacillales</taxon>
        <taxon>Acidithiobacillaceae</taxon>
        <taxon>Acidithiobacillus</taxon>
    </lineage>
</organism>
<comment type="caution">
    <text evidence="5">The sequence shown here is derived from an EMBL/GenBank/DDBJ whole genome shotgun (WGS) entry which is preliminary data.</text>
</comment>
<dbReference type="PROSITE" id="PS00211">
    <property type="entry name" value="ABC_TRANSPORTER_1"/>
    <property type="match status" value="1"/>
</dbReference>
<dbReference type="Pfam" id="PF08402">
    <property type="entry name" value="TOBE_2"/>
    <property type="match status" value="1"/>
</dbReference>
<dbReference type="FunFam" id="3.40.50.300:FF:000042">
    <property type="entry name" value="Maltose/maltodextrin ABC transporter, ATP-binding protein"/>
    <property type="match status" value="1"/>
</dbReference>
<dbReference type="InterPro" id="IPR003593">
    <property type="entry name" value="AAA+_ATPase"/>
</dbReference>
<dbReference type="AlphaFoldDB" id="A0A3M8QQN0"/>
<evidence type="ECO:0000256" key="1">
    <source>
        <dbReference type="ARBA" id="ARBA00022448"/>
    </source>
</evidence>
<keyword evidence="1" id="KW-0813">Transport</keyword>
<evidence type="ECO:0000259" key="4">
    <source>
        <dbReference type="PROSITE" id="PS50893"/>
    </source>
</evidence>
<name>A0A3M8QQN0_9PROT</name>
<dbReference type="EMBL" id="RIZI01000193">
    <property type="protein sequence ID" value="RNF57971.1"/>
    <property type="molecule type" value="Genomic_DNA"/>
</dbReference>
<dbReference type="GO" id="GO:0043190">
    <property type="term" value="C:ATP-binding cassette (ABC) transporter complex"/>
    <property type="evidence" value="ECO:0007669"/>
    <property type="project" value="InterPro"/>
</dbReference>
<dbReference type="SUPFAM" id="SSF50331">
    <property type="entry name" value="MOP-like"/>
    <property type="match status" value="1"/>
</dbReference>
<dbReference type="InterPro" id="IPR017871">
    <property type="entry name" value="ABC_transporter-like_CS"/>
</dbReference>
<accession>A0A3M8QQN0</accession>
<gene>
    <name evidence="5" type="ORF">EC580_13520</name>
</gene>
<sequence length="379" mass="42078">MNAIPRLAQAIGDGKDFAKPAAEIHDAQHGKVHLQDVSKVFADGTVAVDRVNLEVEPGEFFTLLGPSGCGKTTLLRIIAGFEDLNGGAIFISGRSMLGVPPHARNVNTVFQSYALFPQLNVAENIAFGLRMRGVKTVERRRRCQDMMVSMQIDVFAKRMPHQLSGGQRQRVALARALINEPEVVLLDEPLSALDAKLRQELQVELLRMQKRLGMTFIFVTHDQHEALVMSDRIAVMDKGLVRQMGRVDDVYERPRDVFVAEFLGLSNIFRVQSKQGADVSTSLGMLRLSHTPETLQHVMVRPEKVLLSSLEEKGRGINDFHGLVREVLYMGATSQYGLEIDGYPLVATISNTQNGRTRYRVGERLRVHIEPASIVGMGG</sequence>
<proteinExistence type="predicted"/>
<dbReference type="InterPro" id="IPR003439">
    <property type="entry name" value="ABC_transporter-like_ATP-bd"/>
</dbReference>
<dbReference type="GO" id="GO:0140359">
    <property type="term" value="F:ABC-type transporter activity"/>
    <property type="evidence" value="ECO:0007669"/>
    <property type="project" value="UniProtKB-ARBA"/>
</dbReference>
<keyword evidence="2" id="KW-0547">Nucleotide-binding</keyword>
<evidence type="ECO:0000313" key="5">
    <source>
        <dbReference type="EMBL" id="RNF57971.1"/>
    </source>
</evidence>
<dbReference type="Gene3D" id="3.40.50.300">
    <property type="entry name" value="P-loop containing nucleotide triphosphate hydrolases"/>
    <property type="match status" value="1"/>
</dbReference>
<protein>
    <submittedName>
        <fullName evidence="5">ABC transporter ATP-binding protein</fullName>
    </submittedName>
</protein>